<dbReference type="Pfam" id="PF07314">
    <property type="entry name" value="Lit"/>
    <property type="match status" value="1"/>
</dbReference>
<proteinExistence type="predicted"/>
<keyword evidence="1" id="KW-0812">Transmembrane</keyword>
<feature type="transmembrane region" description="Helical" evidence="1">
    <location>
        <begin position="42"/>
        <end position="65"/>
    </location>
</feature>
<dbReference type="InterPro" id="IPR010178">
    <property type="entry name" value="Lit"/>
</dbReference>
<feature type="transmembrane region" description="Helical" evidence="1">
    <location>
        <begin position="100"/>
        <end position="125"/>
    </location>
</feature>
<evidence type="ECO:0000256" key="1">
    <source>
        <dbReference type="SAM" id="Phobius"/>
    </source>
</evidence>
<feature type="non-terminal residue" evidence="2">
    <location>
        <position position="1"/>
    </location>
</feature>
<sequence length="132" mass="14943">DVKGLVRLDYWVLGGTLAYVLAYAAVSLFWRRRRYWRQLAWAVFGGACLTLASMLALGVGTLLGFDQLFWQFHQLFFSNEFWSAEGYMLLLFTEEFFYDAALFCALGSTGLALILGGVSGGWLIFTRKRAKV</sequence>
<protein>
    <recommendedName>
        <fullName evidence="3">DUF1461 domain-containing protein</fullName>
    </recommendedName>
</protein>
<keyword evidence="1" id="KW-1133">Transmembrane helix</keyword>
<comment type="caution">
    <text evidence="2">The sequence shown here is derived from an EMBL/GenBank/DDBJ whole genome shotgun (WGS) entry which is preliminary data.</text>
</comment>
<keyword evidence="1" id="KW-0472">Membrane</keyword>
<name>X1NWL7_9ZZZZ</name>
<gene>
    <name evidence="2" type="ORF">S06H3_27706</name>
</gene>
<reference evidence="2" key="1">
    <citation type="journal article" date="2014" name="Front. Microbiol.">
        <title>High frequency of phylogenetically diverse reductive dehalogenase-homologous genes in deep subseafloor sedimentary metagenomes.</title>
        <authorList>
            <person name="Kawai M."/>
            <person name="Futagami T."/>
            <person name="Toyoda A."/>
            <person name="Takaki Y."/>
            <person name="Nishi S."/>
            <person name="Hori S."/>
            <person name="Arai W."/>
            <person name="Tsubouchi T."/>
            <person name="Morono Y."/>
            <person name="Uchiyama I."/>
            <person name="Ito T."/>
            <person name="Fujiyama A."/>
            <person name="Inagaki F."/>
            <person name="Takami H."/>
        </authorList>
    </citation>
    <scope>NUCLEOTIDE SEQUENCE</scope>
    <source>
        <strain evidence="2">Expedition CK06-06</strain>
    </source>
</reference>
<feature type="transmembrane region" description="Helical" evidence="1">
    <location>
        <begin position="12"/>
        <end position="30"/>
    </location>
</feature>
<organism evidence="2">
    <name type="scientific">marine sediment metagenome</name>
    <dbReference type="NCBI Taxonomy" id="412755"/>
    <lineage>
        <taxon>unclassified sequences</taxon>
        <taxon>metagenomes</taxon>
        <taxon>ecological metagenomes</taxon>
    </lineage>
</organism>
<accession>X1NWL7</accession>
<dbReference type="AlphaFoldDB" id="X1NWL7"/>
<evidence type="ECO:0008006" key="3">
    <source>
        <dbReference type="Google" id="ProtNLM"/>
    </source>
</evidence>
<evidence type="ECO:0000313" key="2">
    <source>
        <dbReference type="EMBL" id="GAI23049.1"/>
    </source>
</evidence>
<dbReference type="EMBL" id="BARV01016095">
    <property type="protein sequence ID" value="GAI23049.1"/>
    <property type="molecule type" value="Genomic_DNA"/>
</dbReference>